<dbReference type="InterPro" id="IPR014722">
    <property type="entry name" value="Rib_uL2_dom2"/>
</dbReference>
<dbReference type="InterPro" id="IPR008991">
    <property type="entry name" value="Translation_prot_SH3-like_sf"/>
</dbReference>
<feature type="domain" description="KOW" evidence="9">
    <location>
        <begin position="134"/>
        <end position="161"/>
    </location>
</feature>
<evidence type="ECO:0000256" key="4">
    <source>
        <dbReference type="ARBA" id="ARBA00023163"/>
    </source>
</evidence>
<dbReference type="GO" id="GO:0006354">
    <property type="term" value="P:DNA-templated transcription elongation"/>
    <property type="evidence" value="ECO:0007669"/>
    <property type="project" value="UniProtKB-UniRule"/>
</dbReference>
<dbReference type="SMART" id="SM00739">
    <property type="entry name" value="KOW"/>
    <property type="match status" value="1"/>
</dbReference>
<evidence type="ECO:0000256" key="1">
    <source>
        <dbReference type="ARBA" id="ARBA00022472"/>
    </source>
</evidence>
<keyword evidence="1 5" id="KW-0806">Transcription termination</keyword>
<dbReference type="HAMAP" id="MF_00948">
    <property type="entry name" value="NusG"/>
    <property type="match status" value="1"/>
</dbReference>
<dbReference type="InterPro" id="IPR043425">
    <property type="entry name" value="NusG-like"/>
</dbReference>
<dbReference type="GO" id="GO:0032784">
    <property type="term" value="P:regulation of DNA-templated transcription elongation"/>
    <property type="evidence" value="ECO:0007669"/>
    <property type="project" value="InterPro"/>
</dbReference>
<protein>
    <recommendedName>
        <fullName evidence="5 6">Transcription termination/antitermination protein NusG</fullName>
    </recommendedName>
</protein>
<dbReference type="Proteomes" id="UP000543804">
    <property type="component" value="Unassembled WGS sequence"/>
</dbReference>
<evidence type="ECO:0000313" key="11">
    <source>
        <dbReference type="Proteomes" id="UP000543804"/>
    </source>
</evidence>
<accession>A0A848B702</accession>
<dbReference type="Pfam" id="PF00467">
    <property type="entry name" value="KOW"/>
    <property type="match status" value="1"/>
</dbReference>
<dbReference type="InterPro" id="IPR005824">
    <property type="entry name" value="KOW"/>
</dbReference>
<dbReference type="CDD" id="cd06091">
    <property type="entry name" value="KOW_NusG"/>
    <property type="match status" value="1"/>
</dbReference>
<gene>
    <name evidence="5 10" type="primary">nusG</name>
    <name evidence="10" type="ORF">HF878_02060</name>
</gene>
<evidence type="ECO:0000259" key="8">
    <source>
        <dbReference type="SMART" id="SM00738"/>
    </source>
</evidence>
<keyword evidence="3 5" id="KW-0805">Transcription regulation</keyword>
<proteinExistence type="inferred from homology"/>
<dbReference type="GO" id="GO:0031564">
    <property type="term" value="P:transcription antitermination"/>
    <property type="evidence" value="ECO:0007669"/>
    <property type="project" value="UniProtKB-UniRule"/>
</dbReference>
<dbReference type="SUPFAM" id="SSF50104">
    <property type="entry name" value="Translation proteins SH3-like domain"/>
    <property type="match status" value="1"/>
</dbReference>
<dbReference type="GO" id="GO:0005829">
    <property type="term" value="C:cytosol"/>
    <property type="evidence" value="ECO:0007669"/>
    <property type="project" value="TreeGrafter"/>
</dbReference>
<comment type="similarity">
    <text evidence="5 7">Belongs to the NusG family.</text>
</comment>
<dbReference type="InterPro" id="IPR006645">
    <property type="entry name" value="NGN-like_dom"/>
</dbReference>
<dbReference type="RefSeq" id="WP_019541817.1">
    <property type="nucleotide sequence ID" value="NZ_JABAFA010000002.1"/>
</dbReference>
<keyword evidence="4 5" id="KW-0804">Transcription</keyword>
<dbReference type="Gene3D" id="2.30.30.30">
    <property type="match status" value="1"/>
</dbReference>
<dbReference type="PRINTS" id="PR00338">
    <property type="entry name" value="NUSGTNSCPFCT"/>
</dbReference>
<keyword evidence="2 5" id="KW-0889">Transcription antitermination</keyword>
<evidence type="ECO:0000256" key="3">
    <source>
        <dbReference type="ARBA" id="ARBA00023015"/>
    </source>
</evidence>
<dbReference type="FunFam" id="3.30.70.940:FF:000002">
    <property type="entry name" value="Transcription termination/antitermination protein NusG"/>
    <property type="match status" value="1"/>
</dbReference>
<keyword evidence="11" id="KW-1185">Reference proteome</keyword>
<reference evidence="10 11" key="1">
    <citation type="submission" date="2020-04" db="EMBL/GenBank/DDBJ databases">
        <authorList>
            <person name="Hitch T.C.A."/>
            <person name="Wylensek D."/>
            <person name="Clavel T."/>
        </authorList>
    </citation>
    <scope>NUCLEOTIDE SEQUENCE [LARGE SCALE GENOMIC DNA]</scope>
    <source>
        <strain evidence="10 11">PG-130-P53-12</strain>
    </source>
</reference>
<evidence type="ECO:0000256" key="7">
    <source>
        <dbReference type="RuleBase" id="RU000538"/>
    </source>
</evidence>
<dbReference type="InterPro" id="IPR036735">
    <property type="entry name" value="NGN_dom_sf"/>
</dbReference>
<evidence type="ECO:0000259" key="9">
    <source>
        <dbReference type="SMART" id="SM00739"/>
    </source>
</evidence>
<dbReference type="SMART" id="SM00738">
    <property type="entry name" value="NGN"/>
    <property type="match status" value="1"/>
</dbReference>
<evidence type="ECO:0000313" key="10">
    <source>
        <dbReference type="EMBL" id="NMD98272.1"/>
    </source>
</evidence>
<dbReference type="Pfam" id="PF02357">
    <property type="entry name" value="NusG"/>
    <property type="match status" value="1"/>
</dbReference>
<name>A0A848B702_9FIRM</name>
<evidence type="ECO:0000256" key="2">
    <source>
        <dbReference type="ARBA" id="ARBA00022814"/>
    </source>
</evidence>
<dbReference type="GO" id="GO:0006353">
    <property type="term" value="P:DNA-templated transcription termination"/>
    <property type="evidence" value="ECO:0007669"/>
    <property type="project" value="UniProtKB-UniRule"/>
</dbReference>
<feature type="domain" description="NusG-like N-terminal" evidence="8">
    <location>
        <begin position="15"/>
        <end position="124"/>
    </location>
</feature>
<dbReference type="EMBL" id="JABAFA010000002">
    <property type="protein sequence ID" value="NMD98272.1"/>
    <property type="molecule type" value="Genomic_DNA"/>
</dbReference>
<organism evidence="10 11">
    <name type="scientific">Selenomonas bovis</name>
    <dbReference type="NCBI Taxonomy" id="416586"/>
    <lineage>
        <taxon>Bacteria</taxon>
        <taxon>Bacillati</taxon>
        <taxon>Bacillota</taxon>
        <taxon>Negativicutes</taxon>
        <taxon>Selenomonadales</taxon>
        <taxon>Selenomonadaceae</taxon>
        <taxon>Selenomonas</taxon>
    </lineage>
</organism>
<dbReference type="CDD" id="cd09891">
    <property type="entry name" value="NGN_Bact_1"/>
    <property type="match status" value="1"/>
</dbReference>
<dbReference type="SUPFAM" id="SSF82679">
    <property type="entry name" value="N-utilization substance G protein NusG, N-terminal domain"/>
    <property type="match status" value="1"/>
</dbReference>
<dbReference type="NCBIfam" id="TIGR00922">
    <property type="entry name" value="nusG"/>
    <property type="match status" value="1"/>
</dbReference>
<evidence type="ECO:0000256" key="5">
    <source>
        <dbReference type="HAMAP-Rule" id="MF_00948"/>
    </source>
</evidence>
<dbReference type="PANTHER" id="PTHR30265">
    <property type="entry name" value="RHO-INTERACTING TRANSCRIPTION TERMINATION FACTOR NUSG"/>
    <property type="match status" value="1"/>
</dbReference>
<dbReference type="InterPro" id="IPR047050">
    <property type="entry name" value="NGN"/>
</dbReference>
<evidence type="ECO:0000256" key="6">
    <source>
        <dbReference type="NCBIfam" id="TIGR00922"/>
    </source>
</evidence>
<comment type="caution">
    <text evidence="10">The sequence shown here is derived from an EMBL/GenBank/DDBJ whole genome shotgun (WGS) entry which is preliminary data.</text>
</comment>
<dbReference type="PANTHER" id="PTHR30265:SF2">
    <property type="entry name" value="TRANSCRIPTION TERMINATION_ANTITERMINATION PROTEIN NUSG"/>
    <property type="match status" value="1"/>
</dbReference>
<dbReference type="AlphaFoldDB" id="A0A848B702"/>
<dbReference type="Gene3D" id="3.30.70.940">
    <property type="entry name" value="NusG, N-terminal domain"/>
    <property type="match status" value="1"/>
</dbReference>
<dbReference type="InterPro" id="IPR001062">
    <property type="entry name" value="Transcrpt_antiterm_NusG"/>
</dbReference>
<sequence>MESQNEAGKAEKEAKRAWYVIHTYSGYENKVKTDLESKVHSAGMENKIFNVVVPTEDVVEEANGRRKVVKRKIFPGYVLVDMIVNPRSWYVVRNTTGVTGFVGSDNKEPIPLTDAEAQRILGSMGETEKRPVLDVEVGDSVRITSGSFENFTARVSTIDMEKGRLTVLAEMFGGSETPVELGFDEVEKI</sequence>
<comment type="function">
    <text evidence="5 7">Participates in transcription elongation, termination and antitermination.</text>
</comment>